<dbReference type="Pfam" id="PF06101">
    <property type="entry name" value="Vps62"/>
    <property type="match status" value="1"/>
</dbReference>
<dbReference type="EMBL" id="LCUC01000174">
    <property type="protein sequence ID" value="KKY35051.1"/>
    <property type="molecule type" value="Genomic_DNA"/>
</dbReference>
<dbReference type="GO" id="GO:0000329">
    <property type="term" value="C:fungal-type vacuole membrane"/>
    <property type="evidence" value="ECO:0007669"/>
    <property type="project" value="TreeGrafter"/>
</dbReference>
<organism evidence="2 3">
    <name type="scientific">Diaporthe ampelina</name>
    <dbReference type="NCBI Taxonomy" id="1214573"/>
    <lineage>
        <taxon>Eukaryota</taxon>
        <taxon>Fungi</taxon>
        <taxon>Dikarya</taxon>
        <taxon>Ascomycota</taxon>
        <taxon>Pezizomycotina</taxon>
        <taxon>Sordariomycetes</taxon>
        <taxon>Sordariomycetidae</taxon>
        <taxon>Diaporthales</taxon>
        <taxon>Diaporthaceae</taxon>
        <taxon>Diaporthe</taxon>
    </lineage>
</organism>
<keyword evidence="1" id="KW-0472">Membrane</keyword>
<protein>
    <submittedName>
        <fullName evidence="2">Putative vacuolar protein sorting-associated protein 62</fullName>
    </submittedName>
</protein>
<dbReference type="PANTHER" id="PTHR48220">
    <property type="match status" value="1"/>
</dbReference>
<reference evidence="2 3" key="2">
    <citation type="submission" date="2015-05" db="EMBL/GenBank/DDBJ databases">
        <authorList>
            <person name="Morales-Cruz A."/>
            <person name="Amrine K.C."/>
            <person name="Cantu D."/>
        </authorList>
    </citation>
    <scope>NUCLEOTIDE SEQUENCE [LARGE SCALE GENOMIC DNA]</scope>
    <source>
        <strain evidence="2">DA912</strain>
    </source>
</reference>
<dbReference type="GO" id="GO:0006623">
    <property type="term" value="P:protein targeting to vacuole"/>
    <property type="evidence" value="ECO:0007669"/>
    <property type="project" value="TreeGrafter"/>
</dbReference>
<name>A0A0G2FLY3_9PEZI</name>
<keyword evidence="1" id="KW-0812">Transmembrane</keyword>
<dbReference type="OrthoDB" id="188042at2759"/>
<evidence type="ECO:0000313" key="2">
    <source>
        <dbReference type="EMBL" id="KKY35051.1"/>
    </source>
</evidence>
<dbReference type="InterPro" id="IPR053102">
    <property type="entry name" value="VPS_Associated"/>
</dbReference>
<proteinExistence type="predicted"/>
<evidence type="ECO:0000256" key="1">
    <source>
        <dbReference type="SAM" id="Phobius"/>
    </source>
</evidence>
<dbReference type="PANTHER" id="PTHR48220:SF1">
    <property type="entry name" value="VACUOLAR PROTEIN SORTING-ASSOCIATED PROTEIN 62-RELATED"/>
    <property type="match status" value="1"/>
</dbReference>
<dbReference type="STRING" id="1214573.A0A0G2FLY3"/>
<sequence>MVNGKLVDGLPELDLDNLALLNDRGLDNEPVALTAIDEVTELPAWFLGETPDDMGRLHNATACVVVLVESEGDPDDLAAFYFYFYSYNRGANITQVLEPVKSMLEGDIEPGMNFGDHVGDWEHNMIRFRDGKPTGVYFSQHSDGAAYEWDDAALAKEDERPLVYSAYGSHANYASPGDHVHDAVITDHCDPGLRWDPVSSAYFYGFDPVTSKLSRIFPPQSTQRSNFTSAIYFSGLWGDAQYPDSDPRQKTVPRFGLKRYVSGPAGPITKQLVRKGLFADHREPKTWLQWGVSLFMSLYPCCLRGWRAWASGTILVCVLISMVFGIIHVVRRYRSKKSGYKKVDTGADIPLNHLDYTDDLVARYEGDQ</sequence>
<dbReference type="Proteomes" id="UP000034680">
    <property type="component" value="Unassembled WGS sequence"/>
</dbReference>
<dbReference type="AlphaFoldDB" id="A0A0G2FLY3"/>
<accession>A0A0G2FLY3</accession>
<keyword evidence="3" id="KW-1185">Reference proteome</keyword>
<evidence type="ECO:0000313" key="3">
    <source>
        <dbReference type="Proteomes" id="UP000034680"/>
    </source>
</evidence>
<dbReference type="InterPro" id="IPR009291">
    <property type="entry name" value="Vps62"/>
</dbReference>
<feature type="transmembrane region" description="Helical" evidence="1">
    <location>
        <begin position="306"/>
        <end position="330"/>
    </location>
</feature>
<reference evidence="2 3" key="1">
    <citation type="submission" date="2015-05" db="EMBL/GenBank/DDBJ databases">
        <title>Distinctive expansion of gene families associated with plant cell wall degradation and secondary metabolism in the genomes of grapevine trunk pathogens.</title>
        <authorList>
            <person name="Lawrence D.P."/>
            <person name="Travadon R."/>
            <person name="Rolshausen P.E."/>
            <person name="Baumgartner K."/>
        </authorList>
    </citation>
    <scope>NUCLEOTIDE SEQUENCE [LARGE SCALE GENOMIC DNA]</scope>
    <source>
        <strain evidence="2">DA912</strain>
    </source>
</reference>
<keyword evidence="1" id="KW-1133">Transmembrane helix</keyword>
<comment type="caution">
    <text evidence="2">The sequence shown here is derived from an EMBL/GenBank/DDBJ whole genome shotgun (WGS) entry which is preliminary data.</text>
</comment>
<gene>
    <name evidence="2" type="ORF">UCDDA912_g05001</name>
</gene>